<gene>
    <name evidence="1" type="ORF">ACFSQJ_08135</name>
</gene>
<protein>
    <submittedName>
        <fullName evidence="1">Adenylosuccinate lyase</fullName>
    </submittedName>
</protein>
<sequence>MTADELHTRLNSGRLSKEKIMLLVSELIHFPELVGTLLEAIWIEDKEGTFNASWVFDHLMRKNLSLLLPYSKDFANGLENLNSESCIRPIAHVCELLVLAKYKKQDPEYIAGLDKASLEKIVSACFDWLIGSRKVASKVFAMTSLLHLGTEFKWIHPELEPILENSIHSGTVGYKNRAQKTLLALKALGSRQ</sequence>
<accession>A0ABW5MU69</accession>
<dbReference type="EMBL" id="JBHULB010000008">
    <property type="protein sequence ID" value="MFD2586895.1"/>
    <property type="molecule type" value="Genomic_DNA"/>
</dbReference>
<reference evidence="2" key="1">
    <citation type="journal article" date="2019" name="Int. J. Syst. Evol. Microbiol.">
        <title>The Global Catalogue of Microorganisms (GCM) 10K type strain sequencing project: providing services to taxonomists for standard genome sequencing and annotation.</title>
        <authorList>
            <consortium name="The Broad Institute Genomics Platform"/>
            <consortium name="The Broad Institute Genome Sequencing Center for Infectious Disease"/>
            <person name="Wu L."/>
            <person name="Ma J."/>
        </authorList>
    </citation>
    <scope>NUCLEOTIDE SEQUENCE [LARGE SCALE GENOMIC DNA]</scope>
    <source>
        <strain evidence="2">KCTC 52368</strain>
    </source>
</reference>
<keyword evidence="1" id="KW-0456">Lyase</keyword>
<dbReference type="GO" id="GO:0016829">
    <property type="term" value="F:lyase activity"/>
    <property type="evidence" value="ECO:0007669"/>
    <property type="project" value="UniProtKB-KW"/>
</dbReference>
<evidence type="ECO:0000313" key="2">
    <source>
        <dbReference type="Proteomes" id="UP001597526"/>
    </source>
</evidence>
<organism evidence="1 2">
    <name type="scientific">Croceitalea marina</name>
    <dbReference type="NCBI Taxonomy" id="1775166"/>
    <lineage>
        <taxon>Bacteria</taxon>
        <taxon>Pseudomonadati</taxon>
        <taxon>Bacteroidota</taxon>
        <taxon>Flavobacteriia</taxon>
        <taxon>Flavobacteriales</taxon>
        <taxon>Flavobacteriaceae</taxon>
        <taxon>Croceitalea</taxon>
    </lineage>
</organism>
<keyword evidence="2" id="KW-1185">Reference proteome</keyword>
<dbReference type="RefSeq" id="WP_377766452.1">
    <property type="nucleotide sequence ID" value="NZ_JBHULB010000008.1"/>
</dbReference>
<evidence type="ECO:0000313" key="1">
    <source>
        <dbReference type="EMBL" id="MFD2586895.1"/>
    </source>
</evidence>
<name>A0ABW5MU69_9FLAO</name>
<proteinExistence type="predicted"/>
<comment type="caution">
    <text evidence="1">The sequence shown here is derived from an EMBL/GenBank/DDBJ whole genome shotgun (WGS) entry which is preliminary data.</text>
</comment>
<dbReference type="Proteomes" id="UP001597526">
    <property type="component" value="Unassembled WGS sequence"/>
</dbReference>